<dbReference type="Proteomes" id="UP000594638">
    <property type="component" value="Unassembled WGS sequence"/>
</dbReference>
<evidence type="ECO:0000256" key="1">
    <source>
        <dbReference type="SAM" id="MobiDB-lite"/>
    </source>
</evidence>
<dbReference type="Gene3D" id="1.20.5.4130">
    <property type="match status" value="1"/>
</dbReference>
<keyword evidence="3" id="KW-1185">Reference proteome</keyword>
<evidence type="ECO:0000313" key="2">
    <source>
        <dbReference type="EMBL" id="CAA3010147.1"/>
    </source>
</evidence>
<reference evidence="2 3" key="1">
    <citation type="submission" date="2019-12" db="EMBL/GenBank/DDBJ databases">
        <authorList>
            <person name="Alioto T."/>
            <person name="Alioto T."/>
            <person name="Gomez Garrido J."/>
        </authorList>
    </citation>
    <scope>NUCLEOTIDE SEQUENCE [LARGE SCALE GENOMIC DNA]</scope>
</reference>
<feature type="region of interest" description="Disordered" evidence="1">
    <location>
        <begin position="116"/>
        <end position="143"/>
    </location>
</feature>
<dbReference type="AlphaFoldDB" id="A0A8S0TYV6"/>
<dbReference type="Gramene" id="OE9A117233T1">
    <property type="protein sequence ID" value="OE9A117233C1"/>
    <property type="gene ID" value="OE9A117233"/>
</dbReference>
<organism evidence="2 3">
    <name type="scientific">Olea europaea subsp. europaea</name>
    <dbReference type="NCBI Taxonomy" id="158383"/>
    <lineage>
        <taxon>Eukaryota</taxon>
        <taxon>Viridiplantae</taxon>
        <taxon>Streptophyta</taxon>
        <taxon>Embryophyta</taxon>
        <taxon>Tracheophyta</taxon>
        <taxon>Spermatophyta</taxon>
        <taxon>Magnoliopsida</taxon>
        <taxon>eudicotyledons</taxon>
        <taxon>Gunneridae</taxon>
        <taxon>Pentapetalae</taxon>
        <taxon>asterids</taxon>
        <taxon>lamiids</taxon>
        <taxon>Lamiales</taxon>
        <taxon>Oleaceae</taxon>
        <taxon>Oleeae</taxon>
        <taxon>Olea</taxon>
    </lineage>
</organism>
<dbReference type="EMBL" id="CACTIH010007335">
    <property type="protein sequence ID" value="CAA3010147.1"/>
    <property type="molecule type" value="Genomic_DNA"/>
</dbReference>
<feature type="compositionally biased region" description="Basic and acidic residues" evidence="1">
    <location>
        <begin position="116"/>
        <end position="128"/>
    </location>
</feature>
<name>A0A8S0TYV6_OLEEU</name>
<accession>A0A8S0TYV6</accession>
<gene>
    <name evidence="2" type="ORF">OLEA9_A117233</name>
</gene>
<proteinExistence type="predicted"/>
<protein>
    <submittedName>
        <fullName evidence="2">Protein ALWAYS EARLY 3</fullName>
    </submittedName>
</protein>
<sequence length="143" mass="16193">MAYAALLPLTHILPRTLKYDCSYLLPGEQQQIDSVLEKVVYLQFLDNFSRENIESIEGLERKISDATCQTEDIIESCISDRVLEESASHSGDIFTTLFHEIAKLIEEVDSIKTRTEKIEDESGRREDLECNTSLPVGSLRPVS</sequence>
<comment type="caution">
    <text evidence="2">The sequence shown here is derived from an EMBL/GenBank/DDBJ whole genome shotgun (WGS) entry which is preliminary data.</text>
</comment>
<evidence type="ECO:0000313" key="3">
    <source>
        <dbReference type="Proteomes" id="UP000594638"/>
    </source>
</evidence>